<reference evidence="8 9" key="1">
    <citation type="submission" date="2020-05" db="EMBL/GenBank/DDBJ databases">
        <title>Complete genome sequence of of a novel Thermoleptolyngbya strain isolated from hot springs of Ganzi, Sichuan China.</title>
        <authorList>
            <person name="Tang J."/>
            <person name="Daroch M."/>
            <person name="Li L."/>
            <person name="Waleron K."/>
            <person name="Waleron M."/>
            <person name="Waleron M."/>
        </authorList>
    </citation>
    <scope>NUCLEOTIDE SEQUENCE [LARGE SCALE GENOMIC DNA]</scope>
    <source>
        <strain evidence="8 9">PKUAC-SCTA183</strain>
    </source>
</reference>
<feature type="active site" description="Charge relay system" evidence="5">
    <location>
        <position position="199"/>
    </location>
</feature>
<evidence type="ECO:0000313" key="8">
    <source>
        <dbReference type="EMBL" id="QKD82692.1"/>
    </source>
</evidence>
<dbReference type="InterPro" id="IPR023828">
    <property type="entry name" value="Peptidase_S8_Ser-AS"/>
</dbReference>
<keyword evidence="4 5" id="KW-0720">Serine protease</keyword>
<dbReference type="GO" id="GO:0006508">
    <property type="term" value="P:proteolysis"/>
    <property type="evidence" value="ECO:0007669"/>
    <property type="project" value="UniProtKB-KW"/>
</dbReference>
<name>A0A6M8B976_9CYAN</name>
<dbReference type="InterPro" id="IPR000209">
    <property type="entry name" value="Peptidase_S8/S53_dom"/>
</dbReference>
<dbReference type="PROSITE" id="PS00136">
    <property type="entry name" value="SUBTILASE_ASP"/>
    <property type="match status" value="1"/>
</dbReference>
<evidence type="ECO:0000256" key="1">
    <source>
        <dbReference type="ARBA" id="ARBA00011073"/>
    </source>
</evidence>
<dbReference type="PANTHER" id="PTHR43806">
    <property type="entry name" value="PEPTIDASE S8"/>
    <property type="match status" value="1"/>
</dbReference>
<keyword evidence="9" id="KW-1185">Reference proteome</keyword>
<dbReference type="AlphaFoldDB" id="A0A6M8B976"/>
<dbReference type="CDD" id="cd07480">
    <property type="entry name" value="Peptidases_S8_12"/>
    <property type="match status" value="1"/>
</dbReference>
<evidence type="ECO:0000256" key="5">
    <source>
        <dbReference type="PROSITE-ProRule" id="PRU01240"/>
    </source>
</evidence>
<keyword evidence="3 5" id="KW-0378">Hydrolase</keyword>
<protein>
    <submittedName>
        <fullName evidence="8">S8 family serine peptidase</fullName>
    </submittedName>
</protein>
<evidence type="ECO:0000256" key="2">
    <source>
        <dbReference type="ARBA" id="ARBA00022670"/>
    </source>
</evidence>
<comment type="similarity">
    <text evidence="1 5 6">Belongs to the peptidase S8 family.</text>
</comment>
<organism evidence="8 9">
    <name type="scientific">Thermoleptolyngbya sichuanensis A183</name>
    <dbReference type="NCBI Taxonomy" id="2737172"/>
    <lineage>
        <taxon>Bacteria</taxon>
        <taxon>Bacillati</taxon>
        <taxon>Cyanobacteriota</taxon>
        <taxon>Cyanophyceae</taxon>
        <taxon>Oculatellales</taxon>
        <taxon>Oculatellaceae</taxon>
        <taxon>Thermoleptolyngbya</taxon>
        <taxon>Thermoleptolyngbya sichuanensis</taxon>
    </lineage>
</organism>
<dbReference type="EMBL" id="CP053661">
    <property type="protein sequence ID" value="QKD82692.1"/>
    <property type="molecule type" value="Genomic_DNA"/>
</dbReference>
<accession>A0A6M8B976</accession>
<dbReference type="PANTHER" id="PTHR43806:SF11">
    <property type="entry name" value="CEREVISIN-RELATED"/>
    <property type="match status" value="1"/>
</dbReference>
<feature type="active site" description="Charge relay system" evidence="5">
    <location>
        <position position="403"/>
    </location>
</feature>
<dbReference type="InterPro" id="IPR036852">
    <property type="entry name" value="Peptidase_S8/S53_dom_sf"/>
</dbReference>
<evidence type="ECO:0000313" key="9">
    <source>
        <dbReference type="Proteomes" id="UP000505210"/>
    </source>
</evidence>
<dbReference type="KEGG" id="theu:HPC62_11320"/>
<dbReference type="GO" id="GO:0004252">
    <property type="term" value="F:serine-type endopeptidase activity"/>
    <property type="evidence" value="ECO:0007669"/>
    <property type="project" value="UniProtKB-UniRule"/>
</dbReference>
<feature type="domain" description="Peptidase S8/S53" evidence="7">
    <location>
        <begin position="192"/>
        <end position="421"/>
    </location>
</feature>
<evidence type="ECO:0000256" key="6">
    <source>
        <dbReference type="RuleBase" id="RU003355"/>
    </source>
</evidence>
<evidence type="ECO:0000259" key="7">
    <source>
        <dbReference type="Pfam" id="PF00082"/>
    </source>
</evidence>
<dbReference type="Pfam" id="PF00082">
    <property type="entry name" value="Peptidase_S8"/>
    <property type="match status" value="1"/>
</dbReference>
<gene>
    <name evidence="8" type="ORF">HPC62_11320</name>
</gene>
<proteinExistence type="inferred from homology"/>
<dbReference type="SUPFAM" id="SSF52743">
    <property type="entry name" value="Subtilisin-like"/>
    <property type="match status" value="1"/>
</dbReference>
<dbReference type="Gene3D" id="3.40.50.200">
    <property type="entry name" value="Peptidase S8/S53 domain"/>
    <property type="match status" value="1"/>
</dbReference>
<evidence type="ECO:0000256" key="3">
    <source>
        <dbReference type="ARBA" id="ARBA00022801"/>
    </source>
</evidence>
<feature type="active site" description="Charge relay system" evidence="5">
    <location>
        <position position="231"/>
    </location>
</feature>
<sequence length="454" mass="47545">MTTSGNSPYSSSGQPETTGRYLVLLDTDNIDDGLRAMDDSAGIRHVAHSADFRDHSPSGEQLASEDSLVFDELGVAVVTMEPGQAQALNAATMRGSSVIAVEPERVVRAIEDPDPDGYLPAPPGFAETDIITIPVDYLKGYRDAVNHLVDRLLPKEQEAESVLGRGGAVADGSITWGLDVTKASTSQYSGLGLKVAVLDTGFDLTHPDFVGRAVSSKSFIEGEEVQDGNGHGTHCIGTACGSKLPEILPRYGVAYNSEIYVGKVLSNEGSGADGGILAGINWAIASGCQIISMSLGAMVLPGQNHSAVYENVGRRALRRGSLIIAAAGNDSFRQFGVIVPVSHPANCPSIMAIAALRPNLKMAPFSNGGINRNGGQIDLAAPGVDVYSSWPMPTRYSTISGTSMATPHVAGLAALHAEATGARGRELWAQLTQRAWRLSLPSRDVGSGLAQAPD</sequence>
<dbReference type="PRINTS" id="PR00723">
    <property type="entry name" value="SUBTILISIN"/>
</dbReference>
<dbReference type="InterPro" id="IPR050131">
    <property type="entry name" value="Peptidase_S8_subtilisin-like"/>
</dbReference>
<dbReference type="InterPro" id="IPR023827">
    <property type="entry name" value="Peptidase_S8_Asp-AS"/>
</dbReference>
<dbReference type="InterPro" id="IPR015500">
    <property type="entry name" value="Peptidase_S8_subtilisin-rel"/>
</dbReference>
<dbReference type="PROSITE" id="PS00138">
    <property type="entry name" value="SUBTILASE_SER"/>
    <property type="match status" value="1"/>
</dbReference>
<dbReference type="PROSITE" id="PS51892">
    <property type="entry name" value="SUBTILASE"/>
    <property type="match status" value="1"/>
</dbReference>
<dbReference type="Proteomes" id="UP000505210">
    <property type="component" value="Chromosome"/>
</dbReference>
<evidence type="ECO:0000256" key="4">
    <source>
        <dbReference type="ARBA" id="ARBA00022825"/>
    </source>
</evidence>
<dbReference type="RefSeq" id="WP_172355715.1">
    <property type="nucleotide sequence ID" value="NZ_CP053661.1"/>
</dbReference>
<keyword evidence="2 5" id="KW-0645">Protease</keyword>